<dbReference type="GO" id="GO:0045944">
    <property type="term" value="P:positive regulation of transcription by RNA polymerase II"/>
    <property type="evidence" value="ECO:0007669"/>
    <property type="project" value="TreeGrafter"/>
</dbReference>
<reference evidence="5 6" key="1">
    <citation type="journal article" date="2012" name="BMC Genomics">
        <title>Sequencing the genome of Marssonina brunnea reveals fungus-poplar co-evolution.</title>
        <authorList>
            <person name="Zhu S."/>
            <person name="Cao Y.-Z."/>
            <person name="Jiang C."/>
            <person name="Tan B.-Y."/>
            <person name="Wang Z."/>
            <person name="Feng S."/>
            <person name="Zhang L."/>
            <person name="Su X.-H."/>
            <person name="Brejova B."/>
            <person name="Vinar T."/>
            <person name="Xu M."/>
            <person name="Wang M.-X."/>
            <person name="Zhang S.-G."/>
            <person name="Huang M.-R."/>
            <person name="Wu R."/>
            <person name="Zhou Y."/>
        </authorList>
    </citation>
    <scope>NUCLEOTIDE SEQUENCE [LARGE SCALE GENOMIC DNA]</scope>
    <source>
        <strain evidence="5 6">MB_m1</strain>
    </source>
</reference>
<dbReference type="AlphaFoldDB" id="K1X8P2"/>
<feature type="compositionally biased region" description="Polar residues" evidence="3">
    <location>
        <begin position="735"/>
        <end position="749"/>
    </location>
</feature>
<dbReference type="InterPro" id="IPR052783">
    <property type="entry name" value="Metabolic/Drug-Res_Regulator"/>
</dbReference>
<dbReference type="GO" id="GO:0008270">
    <property type="term" value="F:zinc ion binding"/>
    <property type="evidence" value="ECO:0007669"/>
    <property type="project" value="InterPro"/>
</dbReference>
<dbReference type="SUPFAM" id="SSF57701">
    <property type="entry name" value="Zn2/Cys6 DNA-binding domain"/>
    <property type="match status" value="1"/>
</dbReference>
<dbReference type="CDD" id="cd00067">
    <property type="entry name" value="GAL4"/>
    <property type="match status" value="1"/>
</dbReference>
<evidence type="ECO:0000256" key="1">
    <source>
        <dbReference type="ARBA" id="ARBA00022723"/>
    </source>
</evidence>
<evidence type="ECO:0000313" key="5">
    <source>
        <dbReference type="EMBL" id="EKD21466.1"/>
    </source>
</evidence>
<dbReference type="eggNOG" id="ENOG502S3FG">
    <property type="taxonomic scope" value="Eukaryota"/>
</dbReference>
<dbReference type="KEGG" id="mbe:MBM_00579"/>
<sequence length="932" mass="103195">MAQLGPDHGGPDDKIGIDGGELQKKLKGGPRKRVSQACDRCRSRKDKCDGKKPSLRLDENSCRTVYANRKDIQTCSTCTANGRECSYDANVKKRGLPEGYVRGLEKLWGLAIRDVDEVEDNMLSALSGNEESAESPLSIWNDETNSETLVELWRKSTISRELERLLSSQEPSEIKRKRTNTETKDLAEKGGIQQPSIDVAQPSKEADISTSSWSDRTQDVRALSDFQTSPSAVDNISLLKEPKEYESILSPSVGHVSSGTPVAAVGLPELPSETWHLLDVYFSYTHPWLPIIEKHDLLRTSYQYSQNRSNNSGSSGSGDNAVLWAAIAYAKFQHRAINNIPRALGAVGEMVWTAERMYSHARALVPNEEVTLELGHVQALLILTLANLGMGHFSRAWLLVGQAVRAAIDLRLDRPPDPKSRSRSRHIFLGCFALETLIAARLGRRPHLRSEDVEIVGLLEEDGLEEWDPWIDCLTVRRRSSGNLRTPASILSTFNRLIQVLKILNEASCLPVASNALQLSTTLLQKLHIWSQTQSPPLSFDSAARGSDQALSLLPHQYHLHNVYFTTLAMSQLLSHRHGKEAVNLEPCTQSAQQAVDLMSQHSDMFGLLIVPPIYEYFVKNAYDIVHAVHSSIESTHIVLNDWRRNLDRCVDDMELAWPVFESFKSSTAYRSTSQAPRRKSQVAFDLINGMDWDADTSNSGRTPLGMASYDAFDPFSPQNSREQVEQLRPRGANQIRTTGHPSLGQSSGHGLPQNPRNIYEDLHATIGSAKRHPSNRQNIAPKPPTPQMVAQESFNIAPPTNPQQHRSLTMSSTDAEADPVFHELMRLDATEWAGNWDQSLMNLGFTDTDNMNQDFYAFCQEPDPLHQNAVLQQLVANSNAETNDIFDGTGSAFLGGSLGMGGFAVGDENEGIEAGQILQALSAAEDQRAGG</sequence>
<feature type="region of interest" description="Disordered" evidence="3">
    <location>
        <begin position="169"/>
        <end position="215"/>
    </location>
</feature>
<feature type="region of interest" description="Disordered" evidence="3">
    <location>
        <begin position="735"/>
        <end position="757"/>
    </location>
</feature>
<dbReference type="PANTHER" id="PTHR47655:SF2">
    <property type="entry name" value="QUINIC ACID UTILIZATION ACTIVATOR"/>
    <property type="match status" value="1"/>
</dbReference>
<dbReference type="EMBL" id="JH921428">
    <property type="protein sequence ID" value="EKD21466.1"/>
    <property type="molecule type" value="Genomic_DNA"/>
</dbReference>
<feature type="region of interest" description="Disordered" evidence="3">
    <location>
        <begin position="1"/>
        <end position="34"/>
    </location>
</feature>
<keyword evidence="6" id="KW-1185">Reference proteome</keyword>
<dbReference type="Pfam" id="PF04082">
    <property type="entry name" value="Fungal_trans"/>
    <property type="match status" value="1"/>
</dbReference>
<dbReference type="PANTHER" id="PTHR47655">
    <property type="entry name" value="QUINIC ACID UTILIZATION ACTIVATOR"/>
    <property type="match status" value="1"/>
</dbReference>
<name>K1X8P2_MARBU</name>
<dbReference type="GO" id="GO:0000981">
    <property type="term" value="F:DNA-binding transcription factor activity, RNA polymerase II-specific"/>
    <property type="evidence" value="ECO:0007669"/>
    <property type="project" value="InterPro"/>
</dbReference>
<gene>
    <name evidence="5" type="ORF">MBM_00579</name>
</gene>
<dbReference type="InParanoid" id="K1X8P2"/>
<keyword evidence="2" id="KW-0539">Nucleus</keyword>
<accession>K1X8P2</accession>
<dbReference type="InterPro" id="IPR001138">
    <property type="entry name" value="Zn2Cys6_DnaBD"/>
</dbReference>
<dbReference type="Proteomes" id="UP000006753">
    <property type="component" value="Unassembled WGS sequence"/>
</dbReference>
<dbReference type="InterPro" id="IPR036864">
    <property type="entry name" value="Zn2-C6_fun-type_DNA-bd_sf"/>
</dbReference>
<keyword evidence="1" id="KW-0479">Metal-binding</keyword>
<dbReference type="SMART" id="SM00906">
    <property type="entry name" value="Fungal_trans"/>
    <property type="match status" value="1"/>
</dbReference>
<dbReference type="STRING" id="1072389.K1X8P2"/>
<organism evidence="5 6">
    <name type="scientific">Marssonina brunnea f. sp. multigermtubi (strain MB_m1)</name>
    <name type="common">Marssonina leaf spot fungus</name>
    <dbReference type="NCBI Taxonomy" id="1072389"/>
    <lineage>
        <taxon>Eukaryota</taxon>
        <taxon>Fungi</taxon>
        <taxon>Dikarya</taxon>
        <taxon>Ascomycota</taxon>
        <taxon>Pezizomycotina</taxon>
        <taxon>Leotiomycetes</taxon>
        <taxon>Helotiales</taxon>
        <taxon>Drepanopezizaceae</taxon>
        <taxon>Drepanopeziza</taxon>
    </lineage>
</organism>
<proteinExistence type="predicted"/>
<feature type="domain" description="Zn(2)-C6 fungal-type" evidence="4">
    <location>
        <begin position="37"/>
        <end position="87"/>
    </location>
</feature>
<dbReference type="SMART" id="SM00066">
    <property type="entry name" value="GAL4"/>
    <property type="match status" value="1"/>
</dbReference>
<dbReference type="CDD" id="cd12148">
    <property type="entry name" value="fungal_TF_MHR"/>
    <property type="match status" value="1"/>
</dbReference>
<dbReference type="GO" id="GO:0006351">
    <property type="term" value="P:DNA-templated transcription"/>
    <property type="evidence" value="ECO:0007669"/>
    <property type="project" value="InterPro"/>
</dbReference>
<feature type="compositionally biased region" description="Basic residues" evidence="3">
    <location>
        <begin position="25"/>
        <end position="34"/>
    </location>
</feature>
<dbReference type="PROSITE" id="PS50048">
    <property type="entry name" value="ZN2_CY6_FUNGAL_2"/>
    <property type="match status" value="1"/>
</dbReference>
<evidence type="ECO:0000256" key="3">
    <source>
        <dbReference type="SAM" id="MobiDB-lite"/>
    </source>
</evidence>
<evidence type="ECO:0000313" key="6">
    <source>
        <dbReference type="Proteomes" id="UP000006753"/>
    </source>
</evidence>
<protein>
    <submittedName>
        <fullName evidence="5">C6 transcription factor</fullName>
    </submittedName>
</protein>
<dbReference type="OrthoDB" id="3364175at2759"/>
<dbReference type="OMA" id="VMELKQW"/>
<dbReference type="HOGENOM" id="CLU_007607_1_1_1"/>
<feature type="compositionally biased region" description="Basic and acidic residues" evidence="3">
    <location>
        <begin position="179"/>
        <end position="188"/>
    </location>
</feature>
<dbReference type="Gene3D" id="4.10.240.10">
    <property type="entry name" value="Zn(2)-C6 fungal-type DNA-binding domain"/>
    <property type="match status" value="1"/>
</dbReference>
<dbReference type="GO" id="GO:0003677">
    <property type="term" value="F:DNA binding"/>
    <property type="evidence" value="ECO:0007669"/>
    <property type="project" value="InterPro"/>
</dbReference>
<feature type="compositionally biased region" description="Basic and acidic residues" evidence="3">
    <location>
        <begin position="9"/>
        <end position="24"/>
    </location>
</feature>
<dbReference type="InterPro" id="IPR007219">
    <property type="entry name" value="XnlR_reg_dom"/>
</dbReference>
<evidence type="ECO:0000259" key="4">
    <source>
        <dbReference type="PROSITE" id="PS50048"/>
    </source>
</evidence>
<evidence type="ECO:0000256" key="2">
    <source>
        <dbReference type="ARBA" id="ARBA00023242"/>
    </source>
</evidence>